<name>A0ABD0QFM1_CIRMR</name>
<accession>A0ABD0QFM1</accession>
<gene>
    <name evidence="1" type="ORF">M9458_020698</name>
</gene>
<dbReference type="EMBL" id="JAMKFB020000009">
    <property type="protein sequence ID" value="KAL0185002.1"/>
    <property type="molecule type" value="Genomic_DNA"/>
</dbReference>
<proteinExistence type="predicted"/>
<organism evidence="1 2">
    <name type="scientific">Cirrhinus mrigala</name>
    <name type="common">Mrigala</name>
    <dbReference type="NCBI Taxonomy" id="683832"/>
    <lineage>
        <taxon>Eukaryota</taxon>
        <taxon>Metazoa</taxon>
        <taxon>Chordata</taxon>
        <taxon>Craniata</taxon>
        <taxon>Vertebrata</taxon>
        <taxon>Euteleostomi</taxon>
        <taxon>Actinopterygii</taxon>
        <taxon>Neopterygii</taxon>
        <taxon>Teleostei</taxon>
        <taxon>Ostariophysi</taxon>
        <taxon>Cypriniformes</taxon>
        <taxon>Cyprinidae</taxon>
        <taxon>Labeoninae</taxon>
        <taxon>Labeonini</taxon>
        <taxon>Cirrhinus</taxon>
    </lineage>
</organism>
<keyword evidence="2" id="KW-1185">Reference proteome</keyword>
<evidence type="ECO:0000313" key="1">
    <source>
        <dbReference type="EMBL" id="KAL0185002.1"/>
    </source>
</evidence>
<comment type="caution">
    <text evidence="1">The sequence shown here is derived from an EMBL/GenBank/DDBJ whole genome shotgun (WGS) entry which is preliminary data.</text>
</comment>
<protein>
    <submittedName>
        <fullName evidence="1">Uncharacterized protein</fullName>
    </submittedName>
</protein>
<reference evidence="1 2" key="1">
    <citation type="submission" date="2024-05" db="EMBL/GenBank/DDBJ databases">
        <title>Genome sequencing and assembly of Indian major carp, Cirrhinus mrigala (Hamilton, 1822).</title>
        <authorList>
            <person name="Mohindra V."/>
            <person name="Chowdhury L.M."/>
            <person name="Lal K."/>
            <person name="Jena J.K."/>
        </authorList>
    </citation>
    <scope>NUCLEOTIDE SEQUENCE [LARGE SCALE GENOMIC DNA]</scope>
    <source>
        <strain evidence="1">CM1030</strain>
        <tissue evidence="1">Blood</tissue>
    </source>
</reference>
<feature type="non-terminal residue" evidence="1">
    <location>
        <position position="1"/>
    </location>
</feature>
<sequence length="77" mass="8812">VVAYHYCQADNTYTCLVPEFVHSVAALLCRAHQLTAYRELLLKEPHLQSMLSLRSCVQDPMAAFRRGILQPLVNLRK</sequence>
<evidence type="ECO:0000313" key="2">
    <source>
        <dbReference type="Proteomes" id="UP001529510"/>
    </source>
</evidence>
<feature type="non-terminal residue" evidence="1">
    <location>
        <position position="77"/>
    </location>
</feature>
<dbReference type="Proteomes" id="UP001529510">
    <property type="component" value="Unassembled WGS sequence"/>
</dbReference>
<dbReference type="AlphaFoldDB" id="A0ABD0QFM1"/>